<gene>
    <name evidence="2" type="ORF">HTZ77_24400</name>
</gene>
<feature type="domain" description="Condensation" evidence="1">
    <location>
        <begin position="3"/>
        <end position="280"/>
    </location>
</feature>
<comment type="caution">
    <text evidence="2">The sequence shown here is derived from an EMBL/GenBank/DDBJ whole genome shotgun (WGS) entry which is preliminary data.</text>
</comment>
<keyword evidence="3" id="KW-1185">Reference proteome</keyword>
<dbReference type="Pfam" id="PF00668">
    <property type="entry name" value="Condensation"/>
    <property type="match status" value="1"/>
</dbReference>
<dbReference type="InterPro" id="IPR023213">
    <property type="entry name" value="CAT-like_dom_sf"/>
</dbReference>
<organism evidence="2 3">
    <name type="scientific">Nonomuraea montanisoli</name>
    <dbReference type="NCBI Taxonomy" id="2741721"/>
    <lineage>
        <taxon>Bacteria</taxon>
        <taxon>Bacillati</taxon>
        <taxon>Actinomycetota</taxon>
        <taxon>Actinomycetes</taxon>
        <taxon>Streptosporangiales</taxon>
        <taxon>Streptosporangiaceae</taxon>
        <taxon>Nonomuraea</taxon>
    </lineage>
</organism>
<evidence type="ECO:0000313" key="3">
    <source>
        <dbReference type="Proteomes" id="UP000586042"/>
    </source>
</evidence>
<dbReference type="AlphaFoldDB" id="A0A7Y6IAI0"/>
<dbReference type="Proteomes" id="UP000586042">
    <property type="component" value="Unassembled WGS sequence"/>
</dbReference>
<dbReference type="InterPro" id="IPR001242">
    <property type="entry name" value="Condensation_dom"/>
</dbReference>
<dbReference type="GO" id="GO:0008610">
    <property type="term" value="P:lipid biosynthetic process"/>
    <property type="evidence" value="ECO:0007669"/>
    <property type="project" value="UniProtKB-ARBA"/>
</dbReference>
<dbReference type="SUPFAM" id="SSF52777">
    <property type="entry name" value="CoA-dependent acyltransferases"/>
    <property type="match status" value="2"/>
</dbReference>
<reference evidence="2 3" key="1">
    <citation type="submission" date="2020-06" db="EMBL/GenBank/DDBJ databases">
        <title>Nonomuraea sp. SMC257, a novel actinomycete isolated from soil.</title>
        <authorList>
            <person name="Chanama M."/>
        </authorList>
    </citation>
    <scope>NUCLEOTIDE SEQUENCE [LARGE SCALE GENOMIC DNA]</scope>
    <source>
        <strain evidence="2 3">SMC257</strain>
    </source>
</reference>
<proteinExistence type="predicted"/>
<evidence type="ECO:0000259" key="1">
    <source>
        <dbReference type="Pfam" id="PF00668"/>
    </source>
</evidence>
<dbReference type="Gene3D" id="3.30.559.10">
    <property type="entry name" value="Chloramphenicol acetyltransferase-like domain"/>
    <property type="match status" value="1"/>
</dbReference>
<dbReference type="EMBL" id="JABWGN010000009">
    <property type="protein sequence ID" value="NUW34556.1"/>
    <property type="molecule type" value="Genomic_DNA"/>
</dbReference>
<accession>A0A7Y6IAI0</accession>
<name>A0A7Y6IAI0_9ACTN</name>
<sequence length="423" mass="46412">MEMAPLSHGQLYILRGMERHPPDQRHNIGITYNLDQVWTLPPGITAEGARDALVDLAARNEVLRTTYHGIGEKRPRQVVHAAQTVELQVLRAAKGDGAALAAATADEQCVREMDLTREFSWRAAVVLERDGSARLALCFHHIAVDLAAIELLRQDLHGILQGAPGVRRPSPRAVAEYQTSPGWAARDRSATAYFDGVFQRMSRWTQSAPEGAPTESVMATLRTGISPATMKKCAVGHATSATGLLLAVFTRALCRLGAMIHPAVHIMSANRFDPLFRGAIANQAQFVPIISSGDQDDHLEVQGERLHRDSLLAYRNGCYNPDTVRALREAKHGLDAHGEPTIFFNYAENASASPASDDLGMTELSWAPVRIAAEPGLYGYVWGGRRISLILRASWPGFGRDRVEQALRLMHEELVSAISRRAQ</sequence>
<protein>
    <recommendedName>
        <fullName evidence="1">Condensation domain-containing protein</fullName>
    </recommendedName>
</protein>
<evidence type="ECO:0000313" key="2">
    <source>
        <dbReference type="EMBL" id="NUW34556.1"/>
    </source>
</evidence>
<dbReference type="Gene3D" id="3.30.559.30">
    <property type="entry name" value="Nonribosomal peptide synthetase, condensation domain"/>
    <property type="match status" value="1"/>
</dbReference>
<dbReference type="GO" id="GO:0003824">
    <property type="term" value="F:catalytic activity"/>
    <property type="evidence" value="ECO:0007669"/>
    <property type="project" value="InterPro"/>
</dbReference>